<dbReference type="RefSeq" id="WP_090487721.1">
    <property type="nucleotide sequence ID" value="NZ_FOUO01000026.1"/>
</dbReference>
<sequence>MSHINLLPWREQQRKEQQKEFTVLAVLVGLACLVGIFLTHISINAQIGYQERRNTYLENEIRILDRQIREIRDLEATRQALLDRMTIIQELQASRPLAVRLFDEIVNTLPDGTYLTRLTQRGMNLELAGRAESNARVSAFMRNLEASPWFGEPTLQVIETREADGVRLSDFRLTVPQTAPAEDNGEAAQ</sequence>
<keyword evidence="2" id="KW-1133">Transmembrane helix</keyword>
<dbReference type="Pfam" id="PF05137">
    <property type="entry name" value="PilN"/>
    <property type="match status" value="1"/>
</dbReference>
<keyword evidence="4" id="KW-1185">Reference proteome</keyword>
<evidence type="ECO:0000313" key="3">
    <source>
        <dbReference type="EMBL" id="SFM70051.1"/>
    </source>
</evidence>
<dbReference type="InterPro" id="IPR052534">
    <property type="entry name" value="Extracell_DNA_Util/SecSys_Comp"/>
</dbReference>
<dbReference type="InterPro" id="IPR007813">
    <property type="entry name" value="PilN"/>
</dbReference>
<gene>
    <name evidence="3" type="ORF">SAMN05421721_12610</name>
</gene>
<dbReference type="GO" id="GO:0043683">
    <property type="term" value="P:type IV pilus assembly"/>
    <property type="evidence" value="ECO:0007669"/>
    <property type="project" value="TreeGrafter"/>
</dbReference>
<dbReference type="Proteomes" id="UP000199556">
    <property type="component" value="Unassembled WGS sequence"/>
</dbReference>
<accession>A0A1I4T067</accession>
<dbReference type="PANTHER" id="PTHR40278:SF2">
    <property type="entry name" value="TYPE IV PILUS INNER MEMBRANE COMPONENT PILN"/>
    <property type="match status" value="1"/>
</dbReference>
<evidence type="ECO:0000313" key="4">
    <source>
        <dbReference type="Proteomes" id="UP000199556"/>
    </source>
</evidence>
<proteinExistence type="predicted"/>
<dbReference type="OrthoDB" id="5296173at2"/>
<dbReference type="AlphaFoldDB" id="A0A1I4T067"/>
<reference evidence="3 4" key="1">
    <citation type="submission" date="2016-10" db="EMBL/GenBank/DDBJ databases">
        <authorList>
            <person name="de Groot N.N."/>
        </authorList>
    </citation>
    <scope>NUCLEOTIDE SEQUENCE [LARGE SCALE GENOMIC DNA]</scope>
    <source>
        <strain evidence="3 4">DSM 4180</strain>
    </source>
</reference>
<keyword evidence="2" id="KW-0472">Membrane</keyword>
<name>A0A1I4T067_ECTMO</name>
<dbReference type="GO" id="GO:0043107">
    <property type="term" value="P:type IV pilus-dependent motility"/>
    <property type="evidence" value="ECO:0007669"/>
    <property type="project" value="TreeGrafter"/>
</dbReference>
<dbReference type="EMBL" id="FOUO01000026">
    <property type="protein sequence ID" value="SFM70051.1"/>
    <property type="molecule type" value="Genomic_DNA"/>
</dbReference>
<feature type="coiled-coil region" evidence="1">
    <location>
        <begin position="57"/>
        <end position="84"/>
    </location>
</feature>
<keyword evidence="1" id="KW-0175">Coiled coil</keyword>
<evidence type="ECO:0000256" key="1">
    <source>
        <dbReference type="SAM" id="Coils"/>
    </source>
</evidence>
<organism evidence="3 4">
    <name type="scientific">Ectothiorhodospira mobilis</name>
    <dbReference type="NCBI Taxonomy" id="195064"/>
    <lineage>
        <taxon>Bacteria</taxon>
        <taxon>Pseudomonadati</taxon>
        <taxon>Pseudomonadota</taxon>
        <taxon>Gammaproteobacteria</taxon>
        <taxon>Chromatiales</taxon>
        <taxon>Ectothiorhodospiraceae</taxon>
        <taxon>Ectothiorhodospira</taxon>
    </lineage>
</organism>
<keyword evidence="2" id="KW-0812">Transmembrane</keyword>
<dbReference type="STRING" id="195064.SAMN05421721_12610"/>
<feature type="transmembrane region" description="Helical" evidence="2">
    <location>
        <begin position="21"/>
        <end position="43"/>
    </location>
</feature>
<evidence type="ECO:0000256" key="2">
    <source>
        <dbReference type="SAM" id="Phobius"/>
    </source>
</evidence>
<dbReference type="PANTHER" id="PTHR40278">
    <property type="entry name" value="DNA UTILIZATION PROTEIN HOFN"/>
    <property type="match status" value="1"/>
</dbReference>
<protein>
    <submittedName>
        <fullName evidence="3">Type IV pilus assembly protein PilN</fullName>
    </submittedName>
</protein>